<feature type="compositionally biased region" description="Polar residues" evidence="1">
    <location>
        <begin position="41"/>
        <end position="51"/>
    </location>
</feature>
<feature type="compositionally biased region" description="Low complexity" evidence="1">
    <location>
        <begin position="158"/>
        <end position="252"/>
    </location>
</feature>
<feature type="compositionally biased region" description="Low complexity" evidence="1">
    <location>
        <begin position="262"/>
        <end position="324"/>
    </location>
</feature>
<reference evidence="2 3" key="1">
    <citation type="journal article" date="2023" name="Mol. Phylogenet. Evol.">
        <title>Genome-scale phylogeny and comparative genomics of the fungal order Sordariales.</title>
        <authorList>
            <person name="Hensen N."/>
            <person name="Bonometti L."/>
            <person name="Westerberg I."/>
            <person name="Brannstrom I.O."/>
            <person name="Guillou S."/>
            <person name="Cros-Aarteil S."/>
            <person name="Calhoun S."/>
            <person name="Haridas S."/>
            <person name="Kuo A."/>
            <person name="Mondo S."/>
            <person name="Pangilinan J."/>
            <person name="Riley R."/>
            <person name="LaButti K."/>
            <person name="Andreopoulos B."/>
            <person name="Lipzen A."/>
            <person name="Chen C."/>
            <person name="Yan M."/>
            <person name="Daum C."/>
            <person name="Ng V."/>
            <person name="Clum A."/>
            <person name="Steindorff A."/>
            <person name="Ohm R.A."/>
            <person name="Martin F."/>
            <person name="Silar P."/>
            <person name="Natvig D.O."/>
            <person name="Lalanne C."/>
            <person name="Gautier V."/>
            <person name="Ament-Velasquez S.L."/>
            <person name="Kruys A."/>
            <person name="Hutchinson M.I."/>
            <person name="Powell A.J."/>
            <person name="Barry K."/>
            <person name="Miller A.N."/>
            <person name="Grigoriev I.V."/>
            <person name="Debuchy R."/>
            <person name="Gladieux P."/>
            <person name="Hiltunen Thoren M."/>
            <person name="Johannesson H."/>
        </authorList>
    </citation>
    <scope>NUCLEOTIDE SEQUENCE [LARGE SCALE GENOMIC DNA]</scope>
    <source>
        <strain evidence="2 3">FGSC 10403</strain>
    </source>
</reference>
<proteinExistence type="predicted"/>
<gene>
    <name evidence="2" type="ORF">B0T23DRAFT_306488</name>
</gene>
<accession>A0AAJ0IF83</accession>
<keyword evidence="3" id="KW-1185">Reference proteome</keyword>
<evidence type="ECO:0000313" key="3">
    <source>
        <dbReference type="Proteomes" id="UP001285908"/>
    </source>
</evidence>
<sequence>MGPNKTLEMPPSGASLPIVDVEKAASEDARTRSTRPEDQRLPTSTTTDNKMNSSRRALLSVTLCLLFFFGLTSAGPSKWQQRVQCHEGAASAEGENFQSLLDAASKDSLHNILHKAFPGRFQHGVWESEKQAIEAVHRDNAPLATAVLRMAKRDDSNTTIASSTQQPTSSASSSAQATSSSSSAQQVTTSSSSSSVPAPEPSTTTQAPPVTITTTSTTSTTSTISTTSTTSIKSTSSSAPQASPSSTGTSVSESERTLVLISTSSSASSVTSSASSVSSSEPSSEAGVSSTTSSSSVSSTTLSTTSKAKPQTTEQPQTTQQPQQPNEPMIPSSKVIVQTLTSTSDGVEVVVTQTSTVRVDLTPTVGAGTTRASPSLQTENAASSLQQQPGSGRWLMVVEAVVLGALLFGFALA</sequence>
<dbReference type="EMBL" id="JAULSX010000001">
    <property type="protein sequence ID" value="KAK3499302.1"/>
    <property type="molecule type" value="Genomic_DNA"/>
</dbReference>
<organism evidence="2 3">
    <name type="scientific">Neurospora hispaniola</name>
    <dbReference type="NCBI Taxonomy" id="588809"/>
    <lineage>
        <taxon>Eukaryota</taxon>
        <taxon>Fungi</taxon>
        <taxon>Dikarya</taxon>
        <taxon>Ascomycota</taxon>
        <taxon>Pezizomycotina</taxon>
        <taxon>Sordariomycetes</taxon>
        <taxon>Sordariomycetidae</taxon>
        <taxon>Sordariales</taxon>
        <taxon>Sordariaceae</taxon>
        <taxon>Neurospora</taxon>
    </lineage>
</organism>
<dbReference type="AlphaFoldDB" id="A0AAJ0IF83"/>
<evidence type="ECO:0000313" key="2">
    <source>
        <dbReference type="EMBL" id="KAK3499302.1"/>
    </source>
</evidence>
<feature type="region of interest" description="Disordered" evidence="1">
    <location>
        <begin position="1"/>
        <end position="51"/>
    </location>
</feature>
<evidence type="ECO:0000256" key="1">
    <source>
        <dbReference type="SAM" id="MobiDB-lite"/>
    </source>
</evidence>
<comment type="caution">
    <text evidence="2">The sequence shown here is derived from an EMBL/GenBank/DDBJ whole genome shotgun (WGS) entry which is preliminary data.</text>
</comment>
<feature type="compositionally biased region" description="Basic and acidic residues" evidence="1">
    <location>
        <begin position="20"/>
        <end position="40"/>
    </location>
</feature>
<dbReference type="Proteomes" id="UP001285908">
    <property type="component" value="Unassembled WGS sequence"/>
</dbReference>
<protein>
    <submittedName>
        <fullName evidence="2">Uncharacterized protein</fullName>
    </submittedName>
</protein>
<dbReference type="GeneID" id="87872007"/>
<dbReference type="RefSeq" id="XP_062696935.1">
    <property type="nucleotide sequence ID" value="XM_062834385.1"/>
</dbReference>
<name>A0AAJ0IF83_9PEZI</name>
<feature type="region of interest" description="Disordered" evidence="1">
    <location>
        <begin position="154"/>
        <end position="329"/>
    </location>
</feature>